<evidence type="ECO:0000313" key="3">
    <source>
        <dbReference type="EMBL" id="KAJ1175134.1"/>
    </source>
</evidence>
<evidence type="ECO:0000313" key="4">
    <source>
        <dbReference type="Proteomes" id="UP001066276"/>
    </source>
</evidence>
<dbReference type="EMBL" id="JANPWB010000006">
    <property type="protein sequence ID" value="KAJ1175132.1"/>
    <property type="molecule type" value="Genomic_DNA"/>
</dbReference>
<proteinExistence type="predicted"/>
<organism evidence="2 4">
    <name type="scientific">Pleurodeles waltl</name>
    <name type="common">Iberian ribbed newt</name>
    <dbReference type="NCBI Taxonomy" id="8319"/>
    <lineage>
        <taxon>Eukaryota</taxon>
        <taxon>Metazoa</taxon>
        <taxon>Chordata</taxon>
        <taxon>Craniata</taxon>
        <taxon>Vertebrata</taxon>
        <taxon>Euteleostomi</taxon>
        <taxon>Amphibia</taxon>
        <taxon>Batrachia</taxon>
        <taxon>Caudata</taxon>
        <taxon>Salamandroidea</taxon>
        <taxon>Salamandridae</taxon>
        <taxon>Pleurodelinae</taxon>
        <taxon>Pleurodeles</taxon>
    </lineage>
</organism>
<evidence type="ECO:0000256" key="1">
    <source>
        <dbReference type="SAM" id="MobiDB-lite"/>
    </source>
</evidence>
<dbReference type="AlphaFoldDB" id="A0AAV7TEZ6"/>
<protein>
    <submittedName>
        <fullName evidence="2">Uncharacterized protein</fullName>
    </submittedName>
</protein>
<dbReference type="Proteomes" id="UP001066276">
    <property type="component" value="Chromosome 3_2"/>
</dbReference>
<accession>A0AAV7TEZ6</accession>
<reference evidence="2" key="1">
    <citation type="journal article" date="2022" name="bioRxiv">
        <title>Sequencing and chromosome-scale assembly of the giantPleurodeles waltlgenome.</title>
        <authorList>
            <person name="Brown T."/>
            <person name="Elewa A."/>
            <person name="Iarovenko S."/>
            <person name="Subramanian E."/>
            <person name="Araus A.J."/>
            <person name="Petzold A."/>
            <person name="Susuki M."/>
            <person name="Suzuki K.-i.T."/>
            <person name="Hayashi T."/>
            <person name="Toyoda A."/>
            <person name="Oliveira C."/>
            <person name="Osipova E."/>
            <person name="Leigh N.D."/>
            <person name="Simon A."/>
            <person name="Yun M.H."/>
        </authorList>
    </citation>
    <scope>NUCLEOTIDE SEQUENCE</scope>
    <source>
        <strain evidence="2">20211129_DDA</strain>
        <tissue evidence="2">Liver</tissue>
    </source>
</reference>
<feature type="region of interest" description="Disordered" evidence="1">
    <location>
        <begin position="1"/>
        <end position="81"/>
    </location>
</feature>
<keyword evidence="4" id="KW-1185">Reference proteome</keyword>
<dbReference type="EMBL" id="JANPWB010000006">
    <property type="protein sequence ID" value="KAJ1175134.1"/>
    <property type="molecule type" value="Genomic_DNA"/>
</dbReference>
<feature type="compositionally biased region" description="Basic residues" evidence="1">
    <location>
        <begin position="34"/>
        <end position="52"/>
    </location>
</feature>
<gene>
    <name evidence="2" type="ORF">NDU88_000423</name>
    <name evidence="3" type="ORF">NDU88_000425</name>
</gene>
<name>A0AAV7TEZ6_PLEWA</name>
<sequence length="81" mass="9077">MGTPADADGENFRSPGGKEKTDSGDGRGGERSSPWRRRQRETREGRRKRSERTHKSWEPVEKGEIRPPRRALAATTLEGCG</sequence>
<feature type="compositionally biased region" description="Basic and acidic residues" evidence="1">
    <location>
        <begin position="53"/>
        <end position="67"/>
    </location>
</feature>
<feature type="compositionally biased region" description="Basic and acidic residues" evidence="1">
    <location>
        <begin position="16"/>
        <end position="30"/>
    </location>
</feature>
<evidence type="ECO:0000313" key="2">
    <source>
        <dbReference type="EMBL" id="KAJ1175132.1"/>
    </source>
</evidence>
<comment type="caution">
    <text evidence="2">The sequence shown here is derived from an EMBL/GenBank/DDBJ whole genome shotgun (WGS) entry which is preliminary data.</text>
</comment>